<keyword evidence="1" id="KW-1133">Transmembrane helix</keyword>
<evidence type="ECO:0000313" key="3">
    <source>
        <dbReference type="Proteomes" id="UP000027120"/>
    </source>
</evidence>
<evidence type="ECO:0000313" key="2">
    <source>
        <dbReference type="EMBL" id="KDO38571.1"/>
    </source>
</evidence>
<organism evidence="2 3">
    <name type="scientific">Citrus sinensis</name>
    <name type="common">Sweet orange</name>
    <name type="synonym">Citrus aurantium var. sinensis</name>
    <dbReference type="NCBI Taxonomy" id="2711"/>
    <lineage>
        <taxon>Eukaryota</taxon>
        <taxon>Viridiplantae</taxon>
        <taxon>Streptophyta</taxon>
        <taxon>Embryophyta</taxon>
        <taxon>Tracheophyta</taxon>
        <taxon>Spermatophyta</taxon>
        <taxon>Magnoliopsida</taxon>
        <taxon>eudicotyledons</taxon>
        <taxon>Gunneridae</taxon>
        <taxon>Pentapetalae</taxon>
        <taxon>rosids</taxon>
        <taxon>malvids</taxon>
        <taxon>Sapindales</taxon>
        <taxon>Rutaceae</taxon>
        <taxon>Aurantioideae</taxon>
        <taxon>Citrus</taxon>
    </lineage>
</organism>
<proteinExistence type="predicted"/>
<dbReference type="EMBL" id="KK787800">
    <property type="protein sequence ID" value="KDO38571.1"/>
    <property type="molecule type" value="Genomic_DNA"/>
</dbReference>
<protein>
    <submittedName>
        <fullName evidence="2">Uncharacterized protein</fullName>
    </submittedName>
</protein>
<feature type="non-terminal residue" evidence="2">
    <location>
        <position position="1"/>
    </location>
</feature>
<gene>
    <name evidence="2" type="ORF">CISIN_1g0473361mg</name>
</gene>
<evidence type="ECO:0000256" key="1">
    <source>
        <dbReference type="SAM" id="Phobius"/>
    </source>
</evidence>
<reference evidence="2 3" key="1">
    <citation type="submission" date="2014-04" db="EMBL/GenBank/DDBJ databases">
        <authorList>
            <consortium name="International Citrus Genome Consortium"/>
            <person name="Gmitter F."/>
            <person name="Chen C."/>
            <person name="Farmerie W."/>
            <person name="Harkins T."/>
            <person name="Desany B."/>
            <person name="Mohiuddin M."/>
            <person name="Kodira C."/>
            <person name="Borodovsky M."/>
            <person name="Lomsadze A."/>
            <person name="Burns P."/>
            <person name="Jenkins J."/>
            <person name="Prochnik S."/>
            <person name="Shu S."/>
            <person name="Chapman J."/>
            <person name="Pitluck S."/>
            <person name="Schmutz J."/>
            <person name="Rokhsar D."/>
        </authorList>
    </citation>
    <scope>NUCLEOTIDE SEQUENCE</scope>
</reference>
<accession>A0A067DIY4</accession>
<dbReference type="AlphaFoldDB" id="A0A067DIY4"/>
<dbReference type="Proteomes" id="UP000027120">
    <property type="component" value="Unassembled WGS sequence"/>
</dbReference>
<keyword evidence="1" id="KW-0472">Membrane</keyword>
<keyword evidence="3" id="KW-1185">Reference proteome</keyword>
<name>A0A067DIY4_CITSI</name>
<sequence>WLSRRNLSFSRSWIQKENIAALWKISISFQPCILAAVLKIYWADYLIFEISEYGEI</sequence>
<keyword evidence="1" id="KW-0812">Transmembrane</keyword>
<feature type="transmembrane region" description="Helical" evidence="1">
    <location>
        <begin position="21"/>
        <end position="42"/>
    </location>
</feature>